<keyword evidence="3" id="KW-0238">DNA-binding</keyword>
<dbReference type="InterPro" id="IPR052073">
    <property type="entry name" value="Amide_Lactam_Regulators"/>
</dbReference>
<dbReference type="PANTHER" id="PTHR47171">
    <property type="entry name" value="FARA-RELATED"/>
    <property type="match status" value="1"/>
</dbReference>
<evidence type="ECO:0000256" key="2">
    <source>
        <dbReference type="ARBA" id="ARBA00023015"/>
    </source>
</evidence>
<dbReference type="CDD" id="cd12148">
    <property type="entry name" value="fungal_TF_MHR"/>
    <property type="match status" value="1"/>
</dbReference>
<dbReference type="SMART" id="SM00906">
    <property type="entry name" value="Fungal_trans"/>
    <property type="match status" value="1"/>
</dbReference>
<dbReference type="GO" id="GO:0008270">
    <property type="term" value="F:zinc ion binding"/>
    <property type="evidence" value="ECO:0007669"/>
    <property type="project" value="InterPro"/>
</dbReference>
<feature type="region of interest" description="Disordered" evidence="6">
    <location>
        <begin position="19"/>
        <end position="76"/>
    </location>
</feature>
<dbReference type="Pfam" id="PF04082">
    <property type="entry name" value="Fungal_trans"/>
    <property type="match status" value="1"/>
</dbReference>
<dbReference type="GO" id="GO:0003677">
    <property type="term" value="F:DNA binding"/>
    <property type="evidence" value="ECO:0007669"/>
    <property type="project" value="UniProtKB-KW"/>
</dbReference>
<dbReference type="EMBL" id="KN847044">
    <property type="protein sequence ID" value="KIW25902.1"/>
    <property type="molecule type" value="Genomic_DNA"/>
</dbReference>
<dbReference type="GeneID" id="27348232"/>
<evidence type="ECO:0000256" key="5">
    <source>
        <dbReference type="ARBA" id="ARBA00023242"/>
    </source>
</evidence>
<keyword evidence="1" id="KW-0862">Zinc</keyword>
<evidence type="ECO:0000313" key="9">
    <source>
        <dbReference type="Proteomes" id="UP000054466"/>
    </source>
</evidence>
<dbReference type="VEuPathDB" id="FungiDB:PV07_09038"/>
<evidence type="ECO:0000259" key="7">
    <source>
        <dbReference type="SMART" id="SM00906"/>
    </source>
</evidence>
<evidence type="ECO:0000256" key="4">
    <source>
        <dbReference type="ARBA" id="ARBA00023163"/>
    </source>
</evidence>
<feature type="domain" description="Xylanolytic transcriptional activator regulatory" evidence="7">
    <location>
        <begin position="294"/>
        <end position="369"/>
    </location>
</feature>
<feature type="compositionally biased region" description="Basic residues" evidence="6">
    <location>
        <begin position="19"/>
        <end position="29"/>
    </location>
</feature>
<proteinExistence type="predicted"/>
<keyword evidence="4" id="KW-0804">Transcription</keyword>
<gene>
    <name evidence="8" type="ORF">PV07_09038</name>
</gene>
<evidence type="ECO:0000256" key="3">
    <source>
        <dbReference type="ARBA" id="ARBA00023125"/>
    </source>
</evidence>
<sequence>MAVSLIDFNPRFVLAEQHKIKRRTRRRRSAQSGASVSSHQPDLQSIQTTTEASSPPDDPISIPISGESISQHRPQPLIPTEADIVDESLAKTALTRFYQQSINTSTWTVFDETSNVRLAYIGTPVSNLASLVDEEAHFSGSQSGSLHLPFPSIRPVKPWKPAKSLPLVKWYSSSFVDDISALPVKDVRDNLVDSFFSHIHPGFPIVDEGLFRSQYDDPNNPPPLLLLQAILLVGAQISDHPKVAKSRSLVKMALFRRAKALFDLHYENDRMNLVQAALLFTWHFEGADDVSSNVYYWGGIACRIAYGLGMHRDLSHTAVNRMPACDRRLYRRIFWTLFQVETLASLHHGRPMSIDPDETDQPPLAADDFIEGNQELNKNVKIDYCIQNMALCRILQAIIKFSSPGSLRRHAADPGSFELTRASLDSRLAGWYLRLPASVANFSKPGADFWSLQLQLHYNLALLHLHRMPDLTYPSFKVDPSHTSSKTCHTAALSIARLFDDISARNGVRQCWFTALTILLAAAIQISHEARLAAKANMTVLALQAQSQLESLLPVIKSVSEYWSGAEAILHLYTDLLKQLKRQTQSSFATQTDVKAHSNVSYELPSPTNVNRYASDAEMSPEQGNNHPLGSVGYLGDDWQALFGAGDGQPGDFPDMDLGIAGVDDWLTLPRLINQT</sequence>
<dbReference type="OrthoDB" id="39175at2759"/>
<keyword evidence="5" id="KW-0539">Nucleus</keyword>
<feature type="compositionally biased region" description="Polar residues" evidence="6">
    <location>
        <begin position="30"/>
        <end position="52"/>
    </location>
</feature>
<dbReference type="PANTHER" id="PTHR47171:SF4">
    <property type="entry name" value="ACETAMIDASE REGULATORY PROTEIN"/>
    <property type="match status" value="1"/>
</dbReference>
<evidence type="ECO:0000313" key="8">
    <source>
        <dbReference type="EMBL" id="KIW25902.1"/>
    </source>
</evidence>
<evidence type="ECO:0000256" key="1">
    <source>
        <dbReference type="ARBA" id="ARBA00022833"/>
    </source>
</evidence>
<keyword evidence="9" id="KW-1185">Reference proteome</keyword>
<organism evidence="8 9">
    <name type="scientific">Cladophialophora immunda</name>
    <dbReference type="NCBI Taxonomy" id="569365"/>
    <lineage>
        <taxon>Eukaryota</taxon>
        <taxon>Fungi</taxon>
        <taxon>Dikarya</taxon>
        <taxon>Ascomycota</taxon>
        <taxon>Pezizomycotina</taxon>
        <taxon>Eurotiomycetes</taxon>
        <taxon>Chaetothyriomycetidae</taxon>
        <taxon>Chaetothyriales</taxon>
        <taxon>Herpotrichiellaceae</taxon>
        <taxon>Cladophialophora</taxon>
    </lineage>
</organism>
<feature type="compositionally biased region" description="Low complexity" evidence="6">
    <location>
        <begin position="53"/>
        <end position="69"/>
    </location>
</feature>
<accession>A0A0D2ALI2</accession>
<dbReference type="InterPro" id="IPR007219">
    <property type="entry name" value="XnlR_reg_dom"/>
</dbReference>
<protein>
    <recommendedName>
        <fullName evidence="7">Xylanolytic transcriptional activator regulatory domain-containing protein</fullName>
    </recommendedName>
</protein>
<dbReference type="Proteomes" id="UP000054466">
    <property type="component" value="Unassembled WGS sequence"/>
</dbReference>
<dbReference type="HOGENOM" id="CLU_006329_4_1_1"/>
<name>A0A0D2ALI2_9EURO</name>
<reference evidence="8 9" key="1">
    <citation type="submission" date="2015-01" db="EMBL/GenBank/DDBJ databases">
        <title>The Genome Sequence of Cladophialophora immunda CBS83496.</title>
        <authorList>
            <consortium name="The Broad Institute Genomics Platform"/>
            <person name="Cuomo C."/>
            <person name="de Hoog S."/>
            <person name="Gorbushina A."/>
            <person name="Stielow B."/>
            <person name="Teixiera M."/>
            <person name="Abouelleil A."/>
            <person name="Chapman S.B."/>
            <person name="Priest M."/>
            <person name="Young S.K."/>
            <person name="Wortman J."/>
            <person name="Nusbaum C."/>
            <person name="Birren B."/>
        </authorList>
    </citation>
    <scope>NUCLEOTIDE SEQUENCE [LARGE SCALE GENOMIC DNA]</scope>
    <source>
        <strain evidence="8 9">CBS 83496</strain>
    </source>
</reference>
<keyword evidence="2" id="KW-0805">Transcription regulation</keyword>
<dbReference type="RefSeq" id="XP_016246118.1">
    <property type="nucleotide sequence ID" value="XM_016396262.1"/>
</dbReference>
<dbReference type="AlphaFoldDB" id="A0A0D2ALI2"/>
<evidence type="ECO:0000256" key="6">
    <source>
        <dbReference type="SAM" id="MobiDB-lite"/>
    </source>
</evidence>
<dbReference type="GO" id="GO:0006351">
    <property type="term" value="P:DNA-templated transcription"/>
    <property type="evidence" value="ECO:0007669"/>
    <property type="project" value="InterPro"/>
</dbReference>